<dbReference type="GO" id="GO:0043565">
    <property type="term" value="F:sequence-specific DNA binding"/>
    <property type="evidence" value="ECO:0007669"/>
    <property type="project" value="InterPro"/>
</dbReference>
<reference evidence="6 7" key="2">
    <citation type="submission" date="2016-12" db="EMBL/GenBank/DDBJ databases">
        <title>Draft Genome Sequence of Cystobacter ferrugineus Strain Cbfe23.</title>
        <authorList>
            <person name="Akbar S."/>
            <person name="Dowd S.E."/>
            <person name="Stevens D.C."/>
        </authorList>
    </citation>
    <scope>NUCLEOTIDE SEQUENCE [LARGE SCALE GENOMIC DNA]</scope>
    <source>
        <strain evidence="6 7">Cbfe23</strain>
    </source>
</reference>
<comment type="caution">
    <text evidence="6">The sequence shown here is derived from an EMBL/GenBank/DDBJ whole genome shotgun (WGS) entry which is preliminary data.</text>
</comment>
<dbReference type="InterPro" id="IPR009057">
    <property type="entry name" value="Homeodomain-like_sf"/>
</dbReference>
<dbReference type="STRING" id="83449.BON30_42000"/>
<dbReference type="Proteomes" id="UP000182229">
    <property type="component" value="Unassembled WGS sequence"/>
</dbReference>
<evidence type="ECO:0000259" key="5">
    <source>
        <dbReference type="PROSITE" id="PS01124"/>
    </source>
</evidence>
<dbReference type="RefSeq" id="WP_071904213.1">
    <property type="nucleotide sequence ID" value="NZ_MPIN01000017.1"/>
</dbReference>
<keyword evidence="3" id="KW-0804">Transcription</keyword>
<evidence type="ECO:0000256" key="2">
    <source>
        <dbReference type="ARBA" id="ARBA00023125"/>
    </source>
</evidence>
<accession>A0A1L9AXI9</accession>
<feature type="domain" description="HTH araC/xylS-type" evidence="5">
    <location>
        <begin position="148"/>
        <end position="245"/>
    </location>
</feature>
<proteinExistence type="predicted"/>
<evidence type="ECO:0000313" key="6">
    <source>
        <dbReference type="EMBL" id="OJH34731.1"/>
    </source>
</evidence>
<dbReference type="GO" id="GO:0003700">
    <property type="term" value="F:DNA-binding transcription factor activity"/>
    <property type="evidence" value="ECO:0007669"/>
    <property type="project" value="InterPro"/>
</dbReference>
<dbReference type="PANTHER" id="PTHR46796">
    <property type="entry name" value="HTH-TYPE TRANSCRIPTIONAL ACTIVATOR RHAS-RELATED"/>
    <property type="match status" value="1"/>
</dbReference>
<protein>
    <submittedName>
        <fullName evidence="6">AraC family transcriptional regulator</fullName>
    </submittedName>
</protein>
<evidence type="ECO:0000256" key="1">
    <source>
        <dbReference type="ARBA" id="ARBA00023015"/>
    </source>
</evidence>
<gene>
    <name evidence="6" type="ORF">BON30_42000</name>
</gene>
<sequence length="269" mass="29080">MERLNESRIGALITDAYSVRASTGVASTLHAQHGAAILIGLDADVTVLEPGRGRVSGRVVVVPPHVRHATSSPGPTLALLYDPQAAPHIADYSRLRGGAFPLESHLARRLEAASVAHGACLTRAEVLDGLARESATWLARELPRRRPDARVARVLEALKDPAADPRLVLARTGLSRAHLRALFVREVGMPLRTYQLWRRLLVALRAFAHLDATSAAHFAGFADLAHFSRTCRRMLGYSPTTLRGQLLREEGAPLNSRGAPRPGGARPAR</sequence>
<reference evidence="7" key="1">
    <citation type="submission" date="2016-11" db="EMBL/GenBank/DDBJ databases">
        <authorList>
            <person name="Shukria A."/>
            <person name="Stevens D.C."/>
        </authorList>
    </citation>
    <scope>NUCLEOTIDE SEQUENCE [LARGE SCALE GENOMIC DNA]</scope>
    <source>
        <strain evidence="7">Cbfe23</strain>
    </source>
</reference>
<evidence type="ECO:0000256" key="3">
    <source>
        <dbReference type="ARBA" id="ARBA00023163"/>
    </source>
</evidence>
<feature type="compositionally biased region" description="Low complexity" evidence="4">
    <location>
        <begin position="257"/>
        <end position="269"/>
    </location>
</feature>
<evidence type="ECO:0000313" key="7">
    <source>
        <dbReference type="Proteomes" id="UP000182229"/>
    </source>
</evidence>
<dbReference type="InterPro" id="IPR050204">
    <property type="entry name" value="AraC_XylS_family_regulators"/>
</dbReference>
<dbReference type="SUPFAM" id="SSF46689">
    <property type="entry name" value="Homeodomain-like"/>
    <property type="match status" value="1"/>
</dbReference>
<keyword evidence="7" id="KW-1185">Reference proteome</keyword>
<dbReference type="AlphaFoldDB" id="A0A1L9AXI9"/>
<dbReference type="Pfam" id="PF12833">
    <property type="entry name" value="HTH_18"/>
    <property type="match status" value="1"/>
</dbReference>
<name>A0A1L9AXI9_9BACT</name>
<dbReference type="EMBL" id="MPIN01000017">
    <property type="protein sequence ID" value="OJH34731.1"/>
    <property type="molecule type" value="Genomic_DNA"/>
</dbReference>
<keyword evidence="2" id="KW-0238">DNA-binding</keyword>
<dbReference type="PROSITE" id="PS01124">
    <property type="entry name" value="HTH_ARAC_FAMILY_2"/>
    <property type="match status" value="1"/>
</dbReference>
<dbReference type="OrthoDB" id="5513040at2"/>
<dbReference type="Gene3D" id="1.10.10.60">
    <property type="entry name" value="Homeodomain-like"/>
    <property type="match status" value="1"/>
</dbReference>
<feature type="region of interest" description="Disordered" evidence="4">
    <location>
        <begin position="249"/>
        <end position="269"/>
    </location>
</feature>
<dbReference type="InterPro" id="IPR018060">
    <property type="entry name" value="HTH_AraC"/>
</dbReference>
<dbReference type="SMART" id="SM00342">
    <property type="entry name" value="HTH_ARAC"/>
    <property type="match status" value="1"/>
</dbReference>
<evidence type="ECO:0000256" key="4">
    <source>
        <dbReference type="SAM" id="MobiDB-lite"/>
    </source>
</evidence>
<organism evidence="6 7">
    <name type="scientific">Cystobacter ferrugineus</name>
    <dbReference type="NCBI Taxonomy" id="83449"/>
    <lineage>
        <taxon>Bacteria</taxon>
        <taxon>Pseudomonadati</taxon>
        <taxon>Myxococcota</taxon>
        <taxon>Myxococcia</taxon>
        <taxon>Myxococcales</taxon>
        <taxon>Cystobacterineae</taxon>
        <taxon>Archangiaceae</taxon>
        <taxon>Cystobacter</taxon>
    </lineage>
</organism>
<keyword evidence="1" id="KW-0805">Transcription regulation</keyword>